<organism evidence="11">
    <name type="scientific">Neobacillus citreus</name>
    <dbReference type="NCBI Taxonomy" id="2833578"/>
    <lineage>
        <taxon>Bacteria</taxon>
        <taxon>Bacillati</taxon>
        <taxon>Bacillota</taxon>
        <taxon>Bacilli</taxon>
        <taxon>Bacillales</taxon>
        <taxon>Bacillaceae</taxon>
        <taxon>Neobacillus</taxon>
    </lineage>
</organism>
<dbReference type="PIRSF" id="PIRSF000706">
    <property type="entry name" value="Kanamycin_kin"/>
    <property type="match status" value="1"/>
</dbReference>
<accession>A0A942SXQ1</accession>
<dbReference type="AlphaFoldDB" id="A0A942SXQ1"/>
<evidence type="ECO:0000259" key="10">
    <source>
        <dbReference type="Pfam" id="PF01636"/>
    </source>
</evidence>
<evidence type="ECO:0000256" key="4">
    <source>
        <dbReference type="ARBA" id="ARBA00022777"/>
    </source>
</evidence>
<dbReference type="GO" id="GO:0016773">
    <property type="term" value="F:phosphotransferase activity, alcohol group as acceptor"/>
    <property type="evidence" value="ECO:0007669"/>
    <property type="project" value="InterPro"/>
</dbReference>
<evidence type="ECO:0000256" key="8">
    <source>
        <dbReference type="PIRSR" id="PIRSR000706-1"/>
    </source>
</evidence>
<dbReference type="Gene3D" id="3.30.200.20">
    <property type="entry name" value="Phosphorylase Kinase, domain 1"/>
    <property type="match status" value="1"/>
</dbReference>
<sequence>MVRSIGGLPRPGDPVEVPDVVRRAARGRPVTLVWHNEIGGRTFRIGPDGAAEEYVKVLPHAYAPWIVGEVARLTWAAPHARVPEVLDHGTGDEGAWLRTRALRGWSAVDPRWHDDPETAVVAVGEGLRALHEALPVADCPFEWSTVQRTARARAAGADPDVLGPEPPADRIVVCHGDPCTPNTLIGTDGRWSGHVDLDALGIADRWADLAVATMALGWNYGPGWDRLFHDAYGVPFDAERTGWYRALWNLDDGVETAGGAVRG</sequence>
<gene>
    <name evidence="11" type="ORF">KHB02_13010</name>
</gene>
<evidence type="ECO:0000256" key="5">
    <source>
        <dbReference type="ARBA" id="ARBA00022840"/>
    </source>
</evidence>
<name>A0A942SXQ1_9BACI</name>
<dbReference type="GO" id="GO:0016301">
    <property type="term" value="F:kinase activity"/>
    <property type="evidence" value="ECO:0007669"/>
    <property type="project" value="UniProtKB-KW"/>
</dbReference>
<proteinExistence type="inferred from homology"/>
<evidence type="ECO:0000256" key="2">
    <source>
        <dbReference type="ARBA" id="ARBA00022679"/>
    </source>
</evidence>
<dbReference type="Gene3D" id="3.90.1200.10">
    <property type="match status" value="1"/>
</dbReference>
<dbReference type="GO" id="GO:0005524">
    <property type="term" value="F:ATP binding"/>
    <property type="evidence" value="ECO:0007669"/>
    <property type="project" value="UniProtKB-KW"/>
</dbReference>
<keyword evidence="4 7" id="KW-0418">Kinase</keyword>
<evidence type="ECO:0000256" key="9">
    <source>
        <dbReference type="PIRSR" id="PIRSR000706-2"/>
    </source>
</evidence>
<comment type="caution">
    <text evidence="11">The sequence shown here is derived from an EMBL/GenBank/DDBJ whole genome shotgun (WGS) entry which is preliminary data.</text>
</comment>
<dbReference type="CDD" id="cd05150">
    <property type="entry name" value="APH"/>
    <property type="match status" value="1"/>
</dbReference>
<evidence type="ECO:0000256" key="3">
    <source>
        <dbReference type="ARBA" id="ARBA00022741"/>
    </source>
</evidence>
<protein>
    <submittedName>
        <fullName evidence="11">Aminoglycoside 3'-phosphotransferase</fullName>
    </submittedName>
</protein>
<reference evidence="11" key="1">
    <citation type="submission" date="2021-05" db="EMBL/GenBank/DDBJ databases">
        <title>Novel Bacillus species.</title>
        <authorList>
            <person name="Liu G."/>
        </authorList>
    </citation>
    <scope>NUCLEOTIDE SEQUENCE</scope>
    <source>
        <strain evidence="11">FJAT-50051</strain>
    </source>
</reference>
<dbReference type="GO" id="GO:0046677">
    <property type="term" value="P:response to antibiotic"/>
    <property type="evidence" value="ECO:0007669"/>
    <property type="project" value="UniProtKB-KW"/>
</dbReference>
<keyword evidence="3 7" id="KW-0547">Nucleotide-binding</keyword>
<dbReference type="EMBL" id="JAGYPE010000002">
    <property type="protein sequence ID" value="MBS4182310.1"/>
    <property type="molecule type" value="Genomic_DNA"/>
</dbReference>
<evidence type="ECO:0000313" key="11">
    <source>
        <dbReference type="EMBL" id="MBS4182310.1"/>
    </source>
</evidence>
<feature type="domain" description="Aminoglycoside phosphotransferase" evidence="10">
    <location>
        <begin position="41"/>
        <end position="241"/>
    </location>
</feature>
<keyword evidence="6 7" id="KW-0046">Antibiotic resistance</keyword>
<dbReference type="GO" id="GO:0046872">
    <property type="term" value="F:metal ion binding"/>
    <property type="evidence" value="ECO:0007669"/>
    <property type="project" value="UniProtKB-KW"/>
</dbReference>
<keyword evidence="9" id="KW-0460">Magnesium</keyword>
<feature type="binding site" evidence="9">
    <location>
        <position position="196"/>
    </location>
    <ligand>
        <name>Mg(2+)</name>
        <dbReference type="ChEBI" id="CHEBI:18420"/>
    </ligand>
</feature>
<feature type="active site" description="Proton acceptor" evidence="8">
    <location>
        <position position="177"/>
    </location>
</feature>
<evidence type="ECO:0000256" key="7">
    <source>
        <dbReference type="PIRNR" id="PIRNR000706"/>
    </source>
</evidence>
<evidence type="ECO:0000256" key="1">
    <source>
        <dbReference type="ARBA" id="ARBA00006219"/>
    </source>
</evidence>
<comment type="similarity">
    <text evidence="1 7">Belongs to the aminoglycoside phosphotransferase family.</text>
</comment>
<dbReference type="InterPro" id="IPR002575">
    <property type="entry name" value="Aminoglycoside_PTrfase"/>
</dbReference>
<dbReference type="Pfam" id="PF01636">
    <property type="entry name" value="APH"/>
    <property type="match status" value="1"/>
</dbReference>
<dbReference type="InterPro" id="IPR011009">
    <property type="entry name" value="Kinase-like_dom_sf"/>
</dbReference>
<keyword evidence="9" id="KW-0479">Metal-binding</keyword>
<dbReference type="SUPFAM" id="SSF56112">
    <property type="entry name" value="Protein kinase-like (PK-like)"/>
    <property type="match status" value="1"/>
</dbReference>
<keyword evidence="5 7" id="KW-0067">ATP-binding</keyword>
<feature type="binding site" evidence="9">
    <location>
        <position position="182"/>
    </location>
    <ligand>
        <name>Mg(2+)</name>
        <dbReference type="ChEBI" id="CHEBI:18420"/>
    </ligand>
</feature>
<keyword evidence="2 7" id="KW-0808">Transferase</keyword>
<evidence type="ECO:0000256" key="6">
    <source>
        <dbReference type="ARBA" id="ARBA00023251"/>
    </source>
</evidence>
<dbReference type="InterPro" id="IPR024165">
    <property type="entry name" value="Kan/Strep_kinase"/>
</dbReference>